<evidence type="ECO:0000313" key="2">
    <source>
        <dbReference type="EMBL" id="KAF9452056.1"/>
    </source>
</evidence>
<name>A0A9P5XMX0_9AGAR</name>
<feature type="compositionally biased region" description="Polar residues" evidence="1">
    <location>
        <begin position="1"/>
        <end position="10"/>
    </location>
</feature>
<dbReference type="CDD" id="cd21449">
    <property type="entry name" value="DLC-like_SF"/>
    <property type="match status" value="1"/>
</dbReference>
<protein>
    <recommendedName>
        <fullName evidence="4">Topoisomerase I damage affected protein 2</fullName>
    </recommendedName>
</protein>
<gene>
    <name evidence="2" type="ORF">P691DRAFT_772654</name>
</gene>
<dbReference type="AlphaFoldDB" id="A0A9P5XMX0"/>
<evidence type="ECO:0000256" key="1">
    <source>
        <dbReference type="SAM" id="MobiDB-lite"/>
    </source>
</evidence>
<evidence type="ECO:0008006" key="4">
    <source>
        <dbReference type="Google" id="ProtNLM"/>
    </source>
</evidence>
<dbReference type="Pfam" id="PF03645">
    <property type="entry name" value="Tctex-1"/>
    <property type="match status" value="1"/>
</dbReference>
<sequence length="133" mass="15346">MSSYTRSPTGLRSPPPSRSNAASPRPKFDSELLRAYMKKLLLSKFHESTWPDLKDQNERTRAWNKEIGERVKERMLEIQPHGYKYVVLTQTTRNLGQGGRIDMISHWDENDVVAKEIFYNDSIVCMCIALAIS</sequence>
<accession>A0A9P5XMX0</accession>
<keyword evidence="3" id="KW-1185">Reference proteome</keyword>
<organism evidence="2 3">
    <name type="scientific">Macrolepiota fuliginosa MF-IS2</name>
    <dbReference type="NCBI Taxonomy" id="1400762"/>
    <lineage>
        <taxon>Eukaryota</taxon>
        <taxon>Fungi</taxon>
        <taxon>Dikarya</taxon>
        <taxon>Basidiomycota</taxon>
        <taxon>Agaricomycotina</taxon>
        <taxon>Agaricomycetes</taxon>
        <taxon>Agaricomycetidae</taxon>
        <taxon>Agaricales</taxon>
        <taxon>Agaricineae</taxon>
        <taxon>Agaricaceae</taxon>
        <taxon>Macrolepiota</taxon>
    </lineage>
</organism>
<comment type="caution">
    <text evidence="2">The sequence shown here is derived from an EMBL/GenBank/DDBJ whole genome shotgun (WGS) entry which is preliminary data.</text>
</comment>
<proteinExistence type="predicted"/>
<dbReference type="InterPro" id="IPR005334">
    <property type="entry name" value="Tctex-1-like"/>
</dbReference>
<dbReference type="InterPro" id="IPR038586">
    <property type="entry name" value="Tctex-1-like_sf"/>
</dbReference>
<evidence type="ECO:0000313" key="3">
    <source>
        <dbReference type="Proteomes" id="UP000807342"/>
    </source>
</evidence>
<dbReference type="Proteomes" id="UP000807342">
    <property type="component" value="Unassembled WGS sequence"/>
</dbReference>
<feature type="region of interest" description="Disordered" evidence="1">
    <location>
        <begin position="1"/>
        <end position="26"/>
    </location>
</feature>
<dbReference type="EMBL" id="MU151076">
    <property type="protein sequence ID" value="KAF9452056.1"/>
    <property type="molecule type" value="Genomic_DNA"/>
</dbReference>
<dbReference type="Gene3D" id="3.30.1140.40">
    <property type="entry name" value="Tctex-1"/>
    <property type="match status" value="1"/>
</dbReference>
<dbReference type="OrthoDB" id="10260741at2759"/>
<reference evidence="2" key="1">
    <citation type="submission" date="2020-11" db="EMBL/GenBank/DDBJ databases">
        <authorList>
            <consortium name="DOE Joint Genome Institute"/>
            <person name="Ahrendt S."/>
            <person name="Riley R."/>
            <person name="Andreopoulos W."/>
            <person name="Labutti K."/>
            <person name="Pangilinan J."/>
            <person name="Ruiz-Duenas F.J."/>
            <person name="Barrasa J.M."/>
            <person name="Sanchez-Garcia M."/>
            <person name="Camarero S."/>
            <person name="Miyauchi S."/>
            <person name="Serrano A."/>
            <person name="Linde D."/>
            <person name="Babiker R."/>
            <person name="Drula E."/>
            <person name="Ayuso-Fernandez I."/>
            <person name="Pacheco R."/>
            <person name="Padilla G."/>
            <person name="Ferreira P."/>
            <person name="Barriuso J."/>
            <person name="Kellner H."/>
            <person name="Castanera R."/>
            <person name="Alfaro M."/>
            <person name="Ramirez L."/>
            <person name="Pisabarro A.G."/>
            <person name="Kuo A."/>
            <person name="Tritt A."/>
            <person name="Lipzen A."/>
            <person name="He G."/>
            <person name="Yan M."/>
            <person name="Ng V."/>
            <person name="Cullen D."/>
            <person name="Martin F."/>
            <person name="Rosso M.-N."/>
            <person name="Henrissat B."/>
            <person name="Hibbett D."/>
            <person name="Martinez A.T."/>
            <person name="Grigoriev I.V."/>
        </authorList>
    </citation>
    <scope>NUCLEOTIDE SEQUENCE</scope>
    <source>
        <strain evidence="2">MF-IS2</strain>
    </source>
</reference>